<dbReference type="AlphaFoldDB" id="A0A0D7BT67"/>
<evidence type="ECO:0000256" key="1">
    <source>
        <dbReference type="ARBA" id="ARBA00004123"/>
    </source>
</evidence>
<evidence type="ECO:0000256" key="7">
    <source>
        <dbReference type="ARBA" id="ARBA00023242"/>
    </source>
</evidence>
<dbReference type="Gene3D" id="2.40.50.140">
    <property type="entry name" value="Nucleic acid-binding proteins"/>
    <property type="match status" value="1"/>
</dbReference>
<dbReference type="Proteomes" id="UP000054007">
    <property type="component" value="Unassembled WGS sequence"/>
</dbReference>
<name>A0A0D7BT67_9AGAR</name>
<dbReference type="InterPro" id="IPR040260">
    <property type="entry name" value="RFA2-like"/>
</dbReference>
<reference evidence="10 11" key="1">
    <citation type="journal article" date="2015" name="Fungal Genet. Biol.">
        <title>Evolution of novel wood decay mechanisms in Agaricales revealed by the genome sequences of Fistulina hepatica and Cylindrobasidium torrendii.</title>
        <authorList>
            <person name="Floudas D."/>
            <person name="Held B.W."/>
            <person name="Riley R."/>
            <person name="Nagy L.G."/>
            <person name="Koehler G."/>
            <person name="Ransdell A.S."/>
            <person name="Younus H."/>
            <person name="Chow J."/>
            <person name="Chiniquy J."/>
            <person name="Lipzen A."/>
            <person name="Tritt A."/>
            <person name="Sun H."/>
            <person name="Haridas S."/>
            <person name="LaButti K."/>
            <person name="Ohm R.A."/>
            <person name="Kues U."/>
            <person name="Blanchette R.A."/>
            <person name="Grigoriev I.V."/>
            <person name="Minto R.E."/>
            <person name="Hibbett D.S."/>
        </authorList>
    </citation>
    <scope>NUCLEOTIDE SEQUENCE [LARGE SCALE GENOMIC DNA]</scope>
    <source>
        <strain evidence="10 11">FP15055 ss-10</strain>
    </source>
</reference>
<evidence type="ECO:0000256" key="3">
    <source>
        <dbReference type="ARBA" id="ARBA00017411"/>
    </source>
</evidence>
<evidence type="ECO:0000256" key="6">
    <source>
        <dbReference type="ARBA" id="ARBA00023125"/>
    </source>
</evidence>
<accession>A0A0D7BT67</accession>
<keyword evidence="4" id="KW-0158">Chromosome</keyword>
<dbReference type="PANTHER" id="PTHR13989:SF33">
    <property type="entry name" value="CST COMPLEX SUBUNIT STN1"/>
    <property type="match status" value="1"/>
</dbReference>
<sequence>MACPVASSSKPPLPYTNRELFSYTTRNYEKCWVKDVWEMQPYEQGQEFFMLGRVPCRVVEIVGLCVGAAEYEARWKILVDDGTEVIECIYRPGPETKSFPTVNKTKDQQQGFSSPVVKVGWPLRVRGRVQSYRENRELHVIFLDRVRYNDEPKHWKEVHMLHKTNYDLDEPFQMTSPPLVDDQMDIDKPVSRKPLSSLKPHSYASSVSSAKPTSYAKSISQAAESQAKPISHAAHTTISVPRTPSPSPTSIPASIPKSKELQAYPPKFRHPSRLDSRNVTANILARYTHECISHAWSTVTQSSTCAGGPGFTLNYIRRVPGLALLAQRVVKADAKRAYREAKAKDPNARRQRPTGVDLGKRMKRLFESTVRRLLKDGSVVLWDGPAYNGAPIEGPWRSAQSQSQSQTQTSDLTMNTTINTTASTTMGEDYEDVEVSDAEQDEECYAPTAGALVHVFKQELFKLPGLDWSNSKVVMTDKIYKALRRDYRWQNVNQEQVLDALKSMEDVYFVRGGWRMVI</sequence>
<keyword evidence="11" id="KW-1185">Reference proteome</keyword>
<proteinExistence type="predicted"/>
<dbReference type="SUPFAM" id="SSF50249">
    <property type="entry name" value="Nucleic acid-binding proteins"/>
    <property type="match status" value="1"/>
</dbReference>
<keyword evidence="7" id="KW-0539">Nucleus</keyword>
<feature type="region of interest" description="Disordered" evidence="9">
    <location>
        <begin position="237"/>
        <end position="270"/>
    </location>
</feature>
<gene>
    <name evidence="10" type="ORF">CYLTODRAFT_239451</name>
</gene>
<dbReference type="PANTHER" id="PTHR13989">
    <property type="entry name" value="REPLICATION PROTEIN A-RELATED"/>
    <property type="match status" value="1"/>
</dbReference>
<dbReference type="STRING" id="1314674.A0A0D7BT67"/>
<evidence type="ECO:0000256" key="4">
    <source>
        <dbReference type="ARBA" id="ARBA00022454"/>
    </source>
</evidence>
<dbReference type="GO" id="GO:0003677">
    <property type="term" value="F:DNA binding"/>
    <property type="evidence" value="ECO:0007669"/>
    <property type="project" value="UniProtKB-KW"/>
</dbReference>
<evidence type="ECO:0000313" key="10">
    <source>
        <dbReference type="EMBL" id="KIY73364.1"/>
    </source>
</evidence>
<dbReference type="InterPro" id="IPR012340">
    <property type="entry name" value="NA-bd_OB-fold"/>
</dbReference>
<keyword evidence="5" id="KW-0779">Telomere</keyword>
<comment type="subcellular location">
    <subcellularLocation>
        <location evidence="2">Chromosome</location>
        <location evidence="2">Telomere</location>
    </subcellularLocation>
    <subcellularLocation>
        <location evidence="1">Nucleus</location>
    </subcellularLocation>
</comment>
<evidence type="ECO:0000256" key="5">
    <source>
        <dbReference type="ARBA" id="ARBA00022895"/>
    </source>
</evidence>
<dbReference type="EMBL" id="KN880436">
    <property type="protein sequence ID" value="KIY73364.1"/>
    <property type="molecule type" value="Genomic_DNA"/>
</dbReference>
<protein>
    <recommendedName>
        <fullName evidence="3">CST complex subunit STN1</fullName>
    </recommendedName>
    <alternativeName>
        <fullName evidence="8">Suppressor of cdc thirteen homolog</fullName>
    </alternativeName>
</protein>
<evidence type="ECO:0000256" key="9">
    <source>
        <dbReference type="SAM" id="MobiDB-lite"/>
    </source>
</evidence>
<dbReference type="GO" id="GO:0005634">
    <property type="term" value="C:nucleus"/>
    <property type="evidence" value="ECO:0007669"/>
    <property type="project" value="UniProtKB-SubCell"/>
</dbReference>
<evidence type="ECO:0000256" key="8">
    <source>
        <dbReference type="ARBA" id="ARBA00030039"/>
    </source>
</evidence>
<evidence type="ECO:0000256" key="2">
    <source>
        <dbReference type="ARBA" id="ARBA00004574"/>
    </source>
</evidence>
<dbReference type="OrthoDB" id="77828at2759"/>
<organism evidence="10 11">
    <name type="scientific">Cylindrobasidium torrendii FP15055 ss-10</name>
    <dbReference type="NCBI Taxonomy" id="1314674"/>
    <lineage>
        <taxon>Eukaryota</taxon>
        <taxon>Fungi</taxon>
        <taxon>Dikarya</taxon>
        <taxon>Basidiomycota</taxon>
        <taxon>Agaricomycotina</taxon>
        <taxon>Agaricomycetes</taxon>
        <taxon>Agaricomycetidae</taxon>
        <taxon>Agaricales</taxon>
        <taxon>Marasmiineae</taxon>
        <taxon>Physalacriaceae</taxon>
        <taxon>Cylindrobasidium</taxon>
    </lineage>
</organism>
<evidence type="ECO:0000313" key="11">
    <source>
        <dbReference type="Proteomes" id="UP000054007"/>
    </source>
</evidence>
<keyword evidence="6" id="KW-0238">DNA-binding</keyword>
<dbReference type="GO" id="GO:0000781">
    <property type="term" value="C:chromosome, telomeric region"/>
    <property type="evidence" value="ECO:0007669"/>
    <property type="project" value="UniProtKB-SubCell"/>
</dbReference>